<name>A0A2I0ANG5_9ASPA</name>
<evidence type="ECO:0000256" key="2">
    <source>
        <dbReference type="ARBA" id="ARBA00023054"/>
    </source>
</evidence>
<dbReference type="GO" id="GO:0005829">
    <property type="term" value="C:cytosol"/>
    <property type="evidence" value="ECO:0007669"/>
    <property type="project" value="TreeGrafter"/>
</dbReference>
<protein>
    <submittedName>
        <fullName evidence="5">Protein weak chloroplast movement under blue light 1</fullName>
    </submittedName>
</protein>
<reference evidence="5 6" key="1">
    <citation type="journal article" date="2017" name="Nature">
        <title>The Apostasia genome and the evolution of orchids.</title>
        <authorList>
            <person name="Zhang G.Q."/>
            <person name="Liu K.W."/>
            <person name="Li Z."/>
            <person name="Lohaus R."/>
            <person name="Hsiao Y.Y."/>
            <person name="Niu S.C."/>
            <person name="Wang J.Y."/>
            <person name="Lin Y.C."/>
            <person name="Xu Q."/>
            <person name="Chen L.J."/>
            <person name="Yoshida K."/>
            <person name="Fujiwara S."/>
            <person name="Wang Z.W."/>
            <person name="Zhang Y.Q."/>
            <person name="Mitsuda N."/>
            <person name="Wang M."/>
            <person name="Liu G.H."/>
            <person name="Pecoraro L."/>
            <person name="Huang H.X."/>
            <person name="Xiao X.J."/>
            <person name="Lin M."/>
            <person name="Wu X.Y."/>
            <person name="Wu W.L."/>
            <person name="Chen Y.Y."/>
            <person name="Chang S.B."/>
            <person name="Sakamoto S."/>
            <person name="Ohme-Takagi M."/>
            <person name="Yagi M."/>
            <person name="Zeng S.J."/>
            <person name="Shen C.Y."/>
            <person name="Yeh C.M."/>
            <person name="Luo Y.B."/>
            <person name="Tsai W.C."/>
            <person name="Van de Peer Y."/>
            <person name="Liu Z.J."/>
        </authorList>
    </citation>
    <scope>NUCLEOTIDE SEQUENCE [LARGE SCALE GENOMIC DNA]</scope>
    <source>
        <strain evidence="6">cv. Shenzhen</strain>
        <tissue evidence="5">Stem</tissue>
    </source>
</reference>
<feature type="region of interest" description="Disordered" evidence="4">
    <location>
        <begin position="798"/>
        <end position="846"/>
    </location>
</feature>
<keyword evidence="2 3" id="KW-0175">Coiled coil</keyword>
<feature type="coiled-coil region" evidence="3">
    <location>
        <begin position="614"/>
        <end position="690"/>
    </location>
</feature>
<dbReference type="PANTHER" id="PTHR32054">
    <property type="entry name" value="HEAVY CHAIN, PUTATIVE, EXPRESSED-RELATED-RELATED"/>
    <property type="match status" value="1"/>
</dbReference>
<feature type="compositionally biased region" description="Basic and acidic residues" evidence="4">
    <location>
        <begin position="798"/>
        <end position="811"/>
    </location>
</feature>
<keyword evidence="6" id="KW-1185">Reference proteome</keyword>
<feature type="compositionally biased region" description="Polar residues" evidence="4">
    <location>
        <begin position="1"/>
        <end position="21"/>
    </location>
</feature>
<dbReference type="InterPro" id="IPR008545">
    <property type="entry name" value="Web"/>
</dbReference>
<dbReference type="GO" id="GO:0009904">
    <property type="term" value="P:chloroplast accumulation movement"/>
    <property type="evidence" value="ECO:0007669"/>
    <property type="project" value="TreeGrafter"/>
</dbReference>
<evidence type="ECO:0000256" key="1">
    <source>
        <dbReference type="ARBA" id="ARBA00005485"/>
    </source>
</evidence>
<feature type="region of interest" description="Disordered" evidence="4">
    <location>
        <begin position="533"/>
        <end position="553"/>
    </location>
</feature>
<feature type="region of interest" description="Disordered" evidence="4">
    <location>
        <begin position="1"/>
        <end position="31"/>
    </location>
</feature>
<evidence type="ECO:0000313" key="6">
    <source>
        <dbReference type="Proteomes" id="UP000236161"/>
    </source>
</evidence>
<feature type="coiled-coil region" evidence="3">
    <location>
        <begin position="288"/>
        <end position="446"/>
    </location>
</feature>
<sequence length="908" mass="101592">MAGYKDSSNVLFLDQPSQSESVPAASQFPNPEVAVENKDTYKGLVKENGSIGQSMKALSSTSFQSSDELRDAPEGDAFLLVKEQYPASDITNENPEIILTQNEAQGIIQAGEVDISNSTSLSEQLNAIPLTLPKKVEIVPLSANVPDAQDNNAETCDDQITMACWHASAFASEEFHNTTVHYLGNASKDMQDGKFHQNQDGSSLGLTATQTDKIVSVDEDMPSGNFQHEHDHVNAKDMQLKTSDSNVSTERIYKVLENRGVVDTTTPFESVKEAVTKFGGIVDWKAHKAQTIEKRKRVRYELEKVQEEIPMYRKQSEDAEAVKTQVLKELNTTKRVVEELNLNLERAQNDEAQAKQDAELAQLRAKEVEEGIADEMSFAAKTQLEVAKSRHEAAVLELKSVRKELAALEQNYASFVGERDIALSSAEEAVSTCKEIEKTMEELTLEFITTKESLEAAHTAHLDAEEHRIGASLAKDQDCLNWDKEIKQAEEELMRLHEQLLQTKDLKSNLERETNLLLDLKKELAAYMESRLKEQSESIDEQDSEGNPSESKKFQLELASKEKELREVKLNIEKAKNDVSVLRVAESSLKSELHSEKTNLVSMRQREGMASIAVSSLETEIERMKEEIRLVLEKEKEARDKMVKLPKLLQQSALEADQSASSAKMAREELKKVNEEAEQAKATLSTTEIRFQATLKEIEAAKTSERLAIAAVKALQESEVAGTEDSPRGVTLPLDEYYNMSKRAHEAEELANETIAAALVQIQVAKDSEVKSLQRLEEAYIQMEQRKEALRAATARAEKAKEEKLGVEQELRKRRASSTGKNAANSPKSPAKSFEDNNEKRTSSKEAASVAAADVVFPTADSLHLTVNKVERVLPEIKLRKKKSFFPRIVMFFARRRSKSMKRQKSLF</sequence>
<dbReference type="Proteomes" id="UP000236161">
    <property type="component" value="Unassembled WGS sequence"/>
</dbReference>
<gene>
    <name evidence="5" type="primary">WEB1</name>
    <name evidence="5" type="ORF">AXF42_Ash002387</name>
</gene>
<proteinExistence type="inferred from homology"/>
<dbReference type="STRING" id="1088818.A0A2I0ANG5"/>
<dbReference type="AlphaFoldDB" id="A0A2I0ANG5"/>
<dbReference type="EMBL" id="KZ451969">
    <property type="protein sequence ID" value="PKA57083.1"/>
    <property type="molecule type" value="Genomic_DNA"/>
</dbReference>
<comment type="similarity">
    <text evidence="1">Belongs to the WEB family.</text>
</comment>
<dbReference type="OrthoDB" id="1931671at2759"/>
<evidence type="ECO:0000256" key="3">
    <source>
        <dbReference type="SAM" id="Coils"/>
    </source>
</evidence>
<dbReference type="Pfam" id="PF05701">
    <property type="entry name" value="WEMBL"/>
    <property type="match status" value="1"/>
</dbReference>
<accession>A0A2I0ANG5</accession>
<dbReference type="PANTHER" id="PTHR32054:SF31">
    <property type="entry name" value="PROTEIN WEAK CHLOROPLAST MOVEMENT UNDER BLUE LIGHT 1"/>
    <property type="match status" value="1"/>
</dbReference>
<dbReference type="GO" id="GO:0009903">
    <property type="term" value="P:chloroplast avoidance movement"/>
    <property type="evidence" value="ECO:0007669"/>
    <property type="project" value="TreeGrafter"/>
</dbReference>
<evidence type="ECO:0000313" key="5">
    <source>
        <dbReference type="EMBL" id="PKA57083.1"/>
    </source>
</evidence>
<feature type="compositionally biased region" description="Basic and acidic residues" evidence="4">
    <location>
        <begin position="833"/>
        <end position="844"/>
    </location>
</feature>
<organism evidence="5 6">
    <name type="scientific">Apostasia shenzhenica</name>
    <dbReference type="NCBI Taxonomy" id="1088818"/>
    <lineage>
        <taxon>Eukaryota</taxon>
        <taxon>Viridiplantae</taxon>
        <taxon>Streptophyta</taxon>
        <taxon>Embryophyta</taxon>
        <taxon>Tracheophyta</taxon>
        <taxon>Spermatophyta</taxon>
        <taxon>Magnoliopsida</taxon>
        <taxon>Liliopsida</taxon>
        <taxon>Asparagales</taxon>
        <taxon>Orchidaceae</taxon>
        <taxon>Apostasioideae</taxon>
        <taxon>Apostasia</taxon>
    </lineage>
</organism>
<feature type="compositionally biased region" description="Polar residues" evidence="4">
    <location>
        <begin position="817"/>
        <end position="828"/>
    </location>
</feature>
<evidence type="ECO:0000256" key="4">
    <source>
        <dbReference type="SAM" id="MobiDB-lite"/>
    </source>
</evidence>